<organism evidence="2">
    <name type="scientific">freshwater metagenome</name>
    <dbReference type="NCBI Taxonomy" id="449393"/>
    <lineage>
        <taxon>unclassified sequences</taxon>
        <taxon>metagenomes</taxon>
        <taxon>ecological metagenomes</taxon>
    </lineage>
</organism>
<keyword evidence="1" id="KW-0812">Transmembrane</keyword>
<keyword evidence="1" id="KW-1133">Transmembrane helix</keyword>
<evidence type="ECO:0000256" key="1">
    <source>
        <dbReference type="SAM" id="Phobius"/>
    </source>
</evidence>
<gene>
    <name evidence="2" type="ORF">UFOPK3828_00461</name>
</gene>
<name>A0A6J7KEW9_9ZZZZ</name>
<keyword evidence="1" id="KW-0472">Membrane</keyword>
<evidence type="ECO:0000313" key="2">
    <source>
        <dbReference type="EMBL" id="CAB4952504.1"/>
    </source>
</evidence>
<dbReference type="EMBL" id="CAFBNP010000065">
    <property type="protein sequence ID" value="CAB4952504.1"/>
    <property type="molecule type" value="Genomic_DNA"/>
</dbReference>
<feature type="transmembrane region" description="Helical" evidence="1">
    <location>
        <begin position="6"/>
        <end position="28"/>
    </location>
</feature>
<proteinExistence type="predicted"/>
<sequence>MAVPVGLFGVVTKVIPGLLSRILLTAFLMSRSNVVSRSADVQEVPVALAING</sequence>
<protein>
    <submittedName>
        <fullName evidence="2">Unannotated protein</fullName>
    </submittedName>
</protein>
<accession>A0A6J7KEW9</accession>
<reference evidence="2" key="1">
    <citation type="submission" date="2020-05" db="EMBL/GenBank/DDBJ databases">
        <authorList>
            <person name="Chiriac C."/>
            <person name="Salcher M."/>
            <person name="Ghai R."/>
            <person name="Kavagutti S V."/>
        </authorList>
    </citation>
    <scope>NUCLEOTIDE SEQUENCE</scope>
</reference>
<dbReference type="AlphaFoldDB" id="A0A6J7KEW9"/>